<dbReference type="EMBL" id="CP031264">
    <property type="protein sequence ID" value="AXI78345.1"/>
    <property type="molecule type" value="Genomic_DNA"/>
</dbReference>
<dbReference type="KEGG" id="stri:C7M71_013775"/>
<proteinExistence type="predicted"/>
<dbReference type="RefSeq" id="WP_111492943.1">
    <property type="nucleotide sequence ID" value="NZ_CP031264.1"/>
</dbReference>
<evidence type="ECO:0000313" key="2">
    <source>
        <dbReference type="Proteomes" id="UP000249340"/>
    </source>
</evidence>
<accession>A0A345SX90</accession>
<dbReference type="Proteomes" id="UP000249340">
    <property type="component" value="Chromosome"/>
</dbReference>
<name>A0A345SX90_9ACTN</name>
<protein>
    <submittedName>
        <fullName evidence="1">Uncharacterized protein</fullName>
    </submittedName>
</protein>
<sequence>MTSPISSELVEAVTEEFDATEDVWADSLNLGNLLGAAQHFGALPGLELQQLLVLDQENDEFLLTLQVSPRIVLCSELIRWDRVRPPAGVAGPQAVEHVLRRLGELAFVLRFDFEQDAVLRPVGAGKDQPAAIAE</sequence>
<dbReference type="AlphaFoldDB" id="A0A345SX90"/>
<organism evidence="1 2">
    <name type="scientific">Peterkaempfera bronchialis</name>
    <dbReference type="NCBI Taxonomy" id="2126346"/>
    <lineage>
        <taxon>Bacteria</taxon>
        <taxon>Bacillati</taxon>
        <taxon>Actinomycetota</taxon>
        <taxon>Actinomycetes</taxon>
        <taxon>Kitasatosporales</taxon>
        <taxon>Streptomycetaceae</taxon>
        <taxon>Peterkaempfera</taxon>
    </lineage>
</organism>
<gene>
    <name evidence="1" type="ORF">C7M71_013775</name>
</gene>
<keyword evidence="2" id="KW-1185">Reference proteome</keyword>
<evidence type="ECO:0000313" key="1">
    <source>
        <dbReference type="EMBL" id="AXI78345.1"/>
    </source>
</evidence>
<reference evidence="2" key="1">
    <citation type="submission" date="2018-07" db="EMBL/GenBank/DDBJ databases">
        <title>Streptacidiphilus bronchialis DSM 106435 chromosome.</title>
        <authorList>
            <person name="Batra D."/>
            <person name="Gulvik C.A."/>
        </authorList>
    </citation>
    <scope>NUCLEOTIDE SEQUENCE [LARGE SCALE GENOMIC DNA]</scope>
    <source>
        <strain evidence="2">DSM 106435</strain>
    </source>
</reference>